<dbReference type="RefSeq" id="WP_121899724.1">
    <property type="nucleotide sequence ID" value="NZ_REFW01000001.1"/>
</dbReference>
<evidence type="ECO:0000313" key="3">
    <source>
        <dbReference type="Proteomes" id="UP000275256"/>
    </source>
</evidence>
<dbReference type="Proteomes" id="UP000275256">
    <property type="component" value="Unassembled WGS sequence"/>
</dbReference>
<dbReference type="GO" id="GO:0003677">
    <property type="term" value="F:DNA binding"/>
    <property type="evidence" value="ECO:0007669"/>
    <property type="project" value="UniProtKB-KW"/>
</dbReference>
<dbReference type="InterPro" id="IPR000792">
    <property type="entry name" value="Tscrpt_reg_LuxR_C"/>
</dbReference>
<dbReference type="SMART" id="SM00421">
    <property type="entry name" value="HTH_LUXR"/>
    <property type="match status" value="1"/>
</dbReference>
<proteinExistence type="predicted"/>
<keyword evidence="3" id="KW-1185">Reference proteome</keyword>
<comment type="caution">
    <text evidence="2">The sequence shown here is derived from an EMBL/GenBank/DDBJ whole genome shotgun (WGS) entry which is preliminary data.</text>
</comment>
<dbReference type="EMBL" id="REFW01000001">
    <property type="protein sequence ID" value="RMB61178.1"/>
    <property type="molecule type" value="Genomic_DNA"/>
</dbReference>
<keyword evidence="2" id="KW-0238">DNA-binding</keyword>
<dbReference type="AlphaFoldDB" id="A0A3M0G9Q1"/>
<dbReference type="InterPro" id="IPR036388">
    <property type="entry name" value="WH-like_DNA-bd_sf"/>
</dbReference>
<reference evidence="2 3" key="1">
    <citation type="submission" date="2018-10" db="EMBL/GenBank/DDBJ databases">
        <title>Tessaracoccus antarcticuss sp. nov., isolated from sediment.</title>
        <authorList>
            <person name="Zhou L.Y."/>
            <person name="Du Z.J."/>
        </authorList>
    </citation>
    <scope>NUCLEOTIDE SEQUENCE [LARGE SCALE GENOMIC DNA]</scope>
    <source>
        <strain evidence="2 3">JDX10</strain>
    </source>
</reference>
<feature type="domain" description="HTH luxR-type" evidence="1">
    <location>
        <begin position="16"/>
        <end position="58"/>
    </location>
</feature>
<gene>
    <name evidence="2" type="ORF">EAX62_00395</name>
</gene>
<accession>A0A3M0G9Q1</accession>
<evidence type="ECO:0000259" key="1">
    <source>
        <dbReference type="SMART" id="SM00421"/>
    </source>
</evidence>
<dbReference type="Gene3D" id="1.10.10.10">
    <property type="entry name" value="Winged helix-like DNA-binding domain superfamily/Winged helix DNA-binding domain"/>
    <property type="match status" value="1"/>
</dbReference>
<dbReference type="SUPFAM" id="SSF46894">
    <property type="entry name" value="C-terminal effector domain of the bipartite response regulators"/>
    <property type="match status" value="1"/>
</dbReference>
<dbReference type="OrthoDB" id="3789334at2"/>
<name>A0A3M0G9Q1_9ACTN</name>
<dbReference type="Pfam" id="PF00196">
    <property type="entry name" value="GerE"/>
    <property type="match status" value="1"/>
</dbReference>
<dbReference type="InterPro" id="IPR016032">
    <property type="entry name" value="Sig_transdc_resp-reg_C-effctor"/>
</dbReference>
<evidence type="ECO:0000313" key="2">
    <source>
        <dbReference type="EMBL" id="RMB61178.1"/>
    </source>
</evidence>
<sequence>MPRSPTSLNTAAGARRAGVSNAAIGAELFLSEATVKTYVWLLLTKLGLRDTVQIAVMAHASGLVTMGDDGSAT</sequence>
<dbReference type="GO" id="GO:0006355">
    <property type="term" value="P:regulation of DNA-templated transcription"/>
    <property type="evidence" value="ECO:0007669"/>
    <property type="project" value="InterPro"/>
</dbReference>
<protein>
    <submittedName>
        <fullName evidence="2">DNA-binding response regulator</fullName>
    </submittedName>
</protein>
<organism evidence="2 3">
    <name type="scientific">Tessaracoccus antarcticus</name>
    <dbReference type="NCBI Taxonomy" id="2479848"/>
    <lineage>
        <taxon>Bacteria</taxon>
        <taxon>Bacillati</taxon>
        <taxon>Actinomycetota</taxon>
        <taxon>Actinomycetes</taxon>
        <taxon>Propionibacteriales</taxon>
        <taxon>Propionibacteriaceae</taxon>
        <taxon>Tessaracoccus</taxon>
    </lineage>
</organism>